<dbReference type="Pfam" id="PF00106">
    <property type="entry name" value="adh_short"/>
    <property type="match status" value="1"/>
</dbReference>
<evidence type="ECO:0000256" key="2">
    <source>
        <dbReference type="ARBA" id="ARBA00023002"/>
    </source>
</evidence>
<comment type="similarity">
    <text evidence="1">Belongs to the short-chain dehydrogenases/reductases (SDR) family.</text>
</comment>
<dbReference type="GO" id="GO:0016491">
    <property type="term" value="F:oxidoreductase activity"/>
    <property type="evidence" value="ECO:0007669"/>
    <property type="project" value="UniProtKB-KW"/>
</dbReference>
<dbReference type="Proteomes" id="UP001174694">
    <property type="component" value="Unassembled WGS sequence"/>
</dbReference>
<dbReference type="InterPro" id="IPR036291">
    <property type="entry name" value="NAD(P)-bd_dom_sf"/>
</dbReference>
<dbReference type="EMBL" id="JANBVO010000002">
    <property type="protein sequence ID" value="KAJ9156193.1"/>
    <property type="molecule type" value="Genomic_DNA"/>
</dbReference>
<dbReference type="PANTHER" id="PTHR43669:SF4">
    <property type="entry name" value="SHORT-CHAIN DEHYDROGENASE"/>
    <property type="match status" value="1"/>
</dbReference>
<sequence length="233" mass="24558">MAPPIALIFGSGANIGAAVAKRFLSAGYRVATVSRSAPSPPALSADGRSLSVRADLAQPRQVPGVFAAAASAWPDSEVGVVVWNAAGLTPPPQQGNLFSVPAEALARDLDLMVTAPFVAAGEAFGLWTKEGGRGKGVFVMTGNMFAKVVVPLERFTTLGVSKSGAAYWVAEADMIYREKGIRFFYADERQADGKPMSSTPGAESHAEMYLYLAQGATELPSYVTFVDGKYVKF</sequence>
<organism evidence="3 4">
    <name type="scientific">Pleurostoma richardsiae</name>
    <dbReference type="NCBI Taxonomy" id="41990"/>
    <lineage>
        <taxon>Eukaryota</taxon>
        <taxon>Fungi</taxon>
        <taxon>Dikarya</taxon>
        <taxon>Ascomycota</taxon>
        <taxon>Pezizomycotina</taxon>
        <taxon>Sordariomycetes</taxon>
        <taxon>Sordariomycetidae</taxon>
        <taxon>Calosphaeriales</taxon>
        <taxon>Pleurostomataceae</taxon>
        <taxon>Pleurostoma</taxon>
    </lineage>
</organism>
<gene>
    <name evidence="3" type="ORF">NKR23_g1270</name>
</gene>
<accession>A0AA38RSY8</accession>
<comment type="caution">
    <text evidence="3">The sequence shown here is derived from an EMBL/GenBank/DDBJ whole genome shotgun (WGS) entry which is preliminary data.</text>
</comment>
<evidence type="ECO:0000313" key="3">
    <source>
        <dbReference type="EMBL" id="KAJ9156193.1"/>
    </source>
</evidence>
<protein>
    <submittedName>
        <fullName evidence="3">Uncharacterized protein</fullName>
    </submittedName>
</protein>
<name>A0AA38RSY8_9PEZI</name>
<dbReference type="InterPro" id="IPR002347">
    <property type="entry name" value="SDR_fam"/>
</dbReference>
<dbReference type="PANTHER" id="PTHR43669">
    <property type="entry name" value="5-KETO-D-GLUCONATE 5-REDUCTASE"/>
    <property type="match status" value="1"/>
</dbReference>
<dbReference type="CDD" id="cd05233">
    <property type="entry name" value="SDR_c"/>
    <property type="match status" value="1"/>
</dbReference>
<dbReference type="SUPFAM" id="SSF51735">
    <property type="entry name" value="NAD(P)-binding Rossmann-fold domains"/>
    <property type="match status" value="1"/>
</dbReference>
<keyword evidence="2" id="KW-0560">Oxidoreductase</keyword>
<evidence type="ECO:0000313" key="4">
    <source>
        <dbReference type="Proteomes" id="UP001174694"/>
    </source>
</evidence>
<evidence type="ECO:0000256" key="1">
    <source>
        <dbReference type="ARBA" id="ARBA00006484"/>
    </source>
</evidence>
<proteinExistence type="inferred from homology"/>
<dbReference type="AlphaFoldDB" id="A0AA38RSY8"/>
<keyword evidence="4" id="KW-1185">Reference proteome</keyword>
<dbReference type="Gene3D" id="3.40.50.720">
    <property type="entry name" value="NAD(P)-binding Rossmann-like Domain"/>
    <property type="match status" value="1"/>
</dbReference>
<reference evidence="3" key="1">
    <citation type="submission" date="2022-07" db="EMBL/GenBank/DDBJ databases">
        <title>Fungi with potential for degradation of polypropylene.</title>
        <authorList>
            <person name="Gostincar C."/>
        </authorList>
    </citation>
    <scope>NUCLEOTIDE SEQUENCE</scope>
    <source>
        <strain evidence="3">EXF-13308</strain>
    </source>
</reference>